<feature type="compositionally biased region" description="Polar residues" evidence="6">
    <location>
        <begin position="36"/>
        <end position="50"/>
    </location>
</feature>
<dbReference type="InterPro" id="IPR027417">
    <property type="entry name" value="P-loop_NTPase"/>
</dbReference>
<evidence type="ECO:0000256" key="6">
    <source>
        <dbReference type="SAM" id="MobiDB-lite"/>
    </source>
</evidence>
<dbReference type="SUPFAM" id="SSF52540">
    <property type="entry name" value="P-loop containing nucleoside triphosphate hydrolases"/>
    <property type="match status" value="1"/>
</dbReference>
<dbReference type="AlphaFoldDB" id="A0A2V1EAS5"/>
<accession>A0A2V1EAS5</accession>
<dbReference type="SMART" id="SM00355">
    <property type="entry name" value="ZnF_C2H2"/>
    <property type="match status" value="4"/>
</dbReference>
<dbReference type="OrthoDB" id="21416at2759"/>
<evidence type="ECO:0000313" key="8">
    <source>
        <dbReference type="EMBL" id="PVI07637.1"/>
    </source>
</evidence>
<evidence type="ECO:0000256" key="3">
    <source>
        <dbReference type="ARBA" id="ARBA00022771"/>
    </source>
</evidence>
<dbReference type="FunFam" id="3.30.160.60:FF:000110">
    <property type="entry name" value="Zinc finger protein-like"/>
    <property type="match status" value="1"/>
</dbReference>
<dbReference type="PROSITE" id="PS00028">
    <property type="entry name" value="ZINC_FINGER_C2H2_1"/>
    <property type="match status" value="2"/>
</dbReference>
<dbReference type="PANTHER" id="PTHR10039">
    <property type="entry name" value="AMELOGENIN"/>
    <property type="match status" value="1"/>
</dbReference>
<dbReference type="InterPro" id="IPR054471">
    <property type="entry name" value="GPIID_WHD"/>
</dbReference>
<keyword evidence="1" id="KW-0479">Metal-binding</keyword>
<feature type="compositionally biased region" description="Low complexity" evidence="6">
    <location>
        <begin position="9"/>
        <end position="23"/>
    </location>
</feature>
<dbReference type="SUPFAM" id="SSF57667">
    <property type="entry name" value="beta-beta-alpha zinc fingers"/>
    <property type="match status" value="1"/>
</dbReference>
<protein>
    <submittedName>
        <fullName evidence="8">C2H2 domain-containing protein</fullName>
    </submittedName>
</protein>
<keyword evidence="4" id="KW-0862">Zinc</keyword>
<dbReference type="EMBL" id="KZ805303">
    <property type="protein sequence ID" value="PVI07637.1"/>
    <property type="molecule type" value="Genomic_DNA"/>
</dbReference>
<gene>
    <name evidence="8" type="ORF">DM02DRAFT_512078</name>
</gene>
<dbReference type="FunFam" id="3.30.160.60:FF:000065">
    <property type="entry name" value="B-cell CLL/lymphoma 6, member B"/>
    <property type="match status" value="1"/>
</dbReference>
<dbReference type="Pfam" id="PF22939">
    <property type="entry name" value="WHD_GPIID"/>
    <property type="match status" value="1"/>
</dbReference>
<dbReference type="Gene3D" id="3.30.160.60">
    <property type="entry name" value="Classic Zinc Finger"/>
    <property type="match status" value="3"/>
</dbReference>
<dbReference type="PANTHER" id="PTHR10039:SF14">
    <property type="entry name" value="NACHT DOMAIN-CONTAINING PROTEIN"/>
    <property type="match status" value="1"/>
</dbReference>
<dbReference type="STRING" id="97972.A0A2V1EAS5"/>
<evidence type="ECO:0000259" key="7">
    <source>
        <dbReference type="PROSITE" id="PS50157"/>
    </source>
</evidence>
<evidence type="ECO:0000256" key="4">
    <source>
        <dbReference type="ARBA" id="ARBA00022833"/>
    </source>
</evidence>
<proteinExistence type="predicted"/>
<dbReference type="Proteomes" id="UP000244855">
    <property type="component" value="Unassembled WGS sequence"/>
</dbReference>
<evidence type="ECO:0000313" key="9">
    <source>
        <dbReference type="Proteomes" id="UP000244855"/>
    </source>
</evidence>
<feature type="region of interest" description="Disordered" evidence="6">
    <location>
        <begin position="1"/>
        <end position="55"/>
    </location>
</feature>
<sequence>MTSPNANLSSGCSQSTHSSGTTTPNVAVGVGHSQRSRVSTGFSSQQSTLVGTGPPHKNGALQAAVLKFKNKLPPQQLVGFKDVTYDDLRDQIMKIQNDQEHNMKIMNLSRIQSCLEAMHQFGKVIEVFLNISDVIAFVWGPMKFLLLTASNFADSFEILLDAYEQIGEQLPLLQEYEALFWDNPYMVEVLELMYMDILDFHQHALKFFSGKQWRRFFQCRANISQYQRYKEDMKTLQDKTQELIAKEDAKNLSAVKEWLAVGSQPQLDHKGYQEIRKEYPGTGHWINKHEQVQEWLDTAVVPPTCVLWLNAIPGAGKTILASNIVEECKSRTEFKTAYFYCHHEDQTANTSVAVLKALVDQLLDEYPDLFLPPCHSKQASSGEPILRTFPLALSILEYICATVPRLFLVIDGIDECEQNDRKLLLDSLIKIASEADNDEPGRLRLLVVSQEYPDIRKALNSSSVARVRPNIVSLSETDNEGDIKVYVREWVDKITEKHGPFDEDGKQYLRNLTVSRAKGMFLYAKLVMENFYKQPTRELLINAIQKRNFPAGLKEALLGWMICWKRQLTWKEIQVALSIDVENNSIEWDGRRLRTHIHDICGSLVKVNGERVSLVHSTAKQYITECIEDIHRPSVECELATLCLEYLVFPCFDDDVDKQNLREWMIEGHFAFQDYAVAKWFYHLNAFVETGRDLLEGEKAAPGLLSEISSAMVMFLTRYNDEEDDFYEDIVDECRSKCEAFRDQDFYEDLVALQSHIYKVQTKGFNARHKISIDKLEKALMRNRELLESLPPKLSAEEYARFCQFYDGVRRFKCTRITCLYFSEGFKEAKSRKRHVNIHDRPFQCEVPDCLGANGFANSKDLEKHTRAFHPDISDLAERFNAITTKKTKTDHTCTICGKSFTRKQIMVDHIRSHRGERPHECEECGKAFTRKNDKTRHAKIHAR</sequence>
<organism evidence="8 9">
    <name type="scientific">Periconia macrospinosa</name>
    <dbReference type="NCBI Taxonomy" id="97972"/>
    <lineage>
        <taxon>Eukaryota</taxon>
        <taxon>Fungi</taxon>
        <taxon>Dikarya</taxon>
        <taxon>Ascomycota</taxon>
        <taxon>Pezizomycotina</taxon>
        <taxon>Dothideomycetes</taxon>
        <taxon>Pleosporomycetidae</taxon>
        <taxon>Pleosporales</taxon>
        <taxon>Massarineae</taxon>
        <taxon>Periconiaceae</taxon>
        <taxon>Periconia</taxon>
    </lineage>
</organism>
<keyword evidence="2" id="KW-0677">Repeat</keyword>
<dbReference type="Pfam" id="PF24809">
    <property type="entry name" value="DUF7708"/>
    <property type="match status" value="1"/>
</dbReference>
<reference evidence="8 9" key="1">
    <citation type="journal article" date="2018" name="Sci. Rep.">
        <title>Comparative genomics provides insights into the lifestyle and reveals functional heterogeneity of dark septate endophytic fungi.</title>
        <authorList>
            <person name="Knapp D.G."/>
            <person name="Nemeth J.B."/>
            <person name="Barry K."/>
            <person name="Hainaut M."/>
            <person name="Henrissat B."/>
            <person name="Johnson J."/>
            <person name="Kuo A."/>
            <person name="Lim J.H.P."/>
            <person name="Lipzen A."/>
            <person name="Nolan M."/>
            <person name="Ohm R.A."/>
            <person name="Tamas L."/>
            <person name="Grigoriev I.V."/>
            <person name="Spatafora J.W."/>
            <person name="Nagy L.G."/>
            <person name="Kovacs G.M."/>
        </authorList>
    </citation>
    <scope>NUCLEOTIDE SEQUENCE [LARGE SCALE GENOMIC DNA]</scope>
    <source>
        <strain evidence="8 9">DSE2036</strain>
    </source>
</reference>
<keyword evidence="9" id="KW-1185">Reference proteome</keyword>
<evidence type="ECO:0000256" key="5">
    <source>
        <dbReference type="PROSITE-ProRule" id="PRU00042"/>
    </source>
</evidence>
<feature type="domain" description="C2H2-type" evidence="7">
    <location>
        <begin position="892"/>
        <end position="919"/>
    </location>
</feature>
<dbReference type="InterPro" id="IPR056125">
    <property type="entry name" value="DUF7708"/>
</dbReference>
<dbReference type="PROSITE" id="PS50157">
    <property type="entry name" value="ZINC_FINGER_C2H2_2"/>
    <property type="match status" value="2"/>
</dbReference>
<dbReference type="InterPro" id="IPR036236">
    <property type="entry name" value="Znf_C2H2_sf"/>
</dbReference>
<name>A0A2V1EAS5_9PLEO</name>
<dbReference type="InterPro" id="IPR056884">
    <property type="entry name" value="NPHP3-like_N"/>
</dbReference>
<evidence type="ECO:0000256" key="2">
    <source>
        <dbReference type="ARBA" id="ARBA00022737"/>
    </source>
</evidence>
<keyword evidence="3 5" id="KW-0863">Zinc-finger</keyword>
<evidence type="ECO:0000256" key="1">
    <source>
        <dbReference type="ARBA" id="ARBA00022723"/>
    </source>
</evidence>
<dbReference type="InterPro" id="IPR013087">
    <property type="entry name" value="Znf_C2H2_type"/>
</dbReference>
<dbReference type="Pfam" id="PF24883">
    <property type="entry name" value="NPHP3_N"/>
    <property type="match status" value="1"/>
</dbReference>
<dbReference type="Gene3D" id="3.40.50.300">
    <property type="entry name" value="P-loop containing nucleotide triphosphate hydrolases"/>
    <property type="match status" value="1"/>
</dbReference>
<dbReference type="GO" id="GO:0008270">
    <property type="term" value="F:zinc ion binding"/>
    <property type="evidence" value="ECO:0007669"/>
    <property type="project" value="UniProtKB-KW"/>
</dbReference>
<feature type="domain" description="C2H2-type" evidence="7">
    <location>
        <begin position="920"/>
        <end position="944"/>
    </location>
</feature>